<feature type="region of interest" description="Disordered" evidence="1">
    <location>
        <begin position="1"/>
        <end position="54"/>
    </location>
</feature>
<evidence type="ECO:0000313" key="2">
    <source>
        <dbReference type="EMBL" id="CZT52874.1"/>
    </source>
</evidence>
<reference evidence="3" key="1">
    <citation type="submission" date="2016-03" db="EMBL/GenBank/DDBJ databases">
        <authorList>
            <person name="Guldener U."/>
        </authorList>
    </citation>
    <scope>NUCLEOTIDE SEQUENCE [LARGE SCALE GENOMIC DNA]</scope>
</reference>
<evidence type="ECO:0000256" key="1">
    <source>
        <dbReference type="SAM" id="MobiDB-lite"/>
    </source>
</evidence>
<proteinExistence type="predicted"/>
<dbReference type="EMBL" id="FJVC01000645">
    <property type="protein sequence ID" value="CZT52874.1"/>
    <property type="molecule type" value="Genomic_DNA"/>
</dbReference>
<feature type="compositionally biased region" description="Polar residues" evidence="1">
    <location>
        <begin position="32"/>
        <end position="41"/>
    </location>
</feature>
<name>A0A1E1MUX3_RHYSE</name>
<feature type="compositionally biased region" description="Basic and acidic residues" evidence="1">
    <location>
        <begin position="19"/>
        <end position="29"/>
    </location>
</feature>
<sequence>MAPTEMTTKPEQPDSSQVDDNHETARKPPTDPSTSHPQQTDPAMAETLRGSPSSLDEILEKLSKLTWVNEKQK</sequence>
<dbReference type="Proteomes" id="UP000177625">
    <property type="component" value="Unassembled WGS sequence"/>
</dbReference>
<evidence type="ECO:0000313" key="3">
    <source>
        <dbReference type="Proteomes" id="UP000177625"/>
    </source>
</evidence>
<keyword evidence="3" id="KW-1185">Reference proteome</keyword>
<gene>
    <name evidence="2" type="ORF">RSE6_14269</name>
</gene>
<protein>
    <submittedName>
        <fullName evidence="2">Uncharacterized protein</fullName>
    </submittedName>
</protein>
<feature type="compositionally biased region" description="Polar residues" evidence="1">
    <location>
        <begin position="1"/>
        <end position="18"/>
    </location>
</feature>
<dbReference type="AlphaFoldDB" id="A0A1E1MUX3"/>
<organism evidence="2 3">
    <name type="scientific">Rhynchosporium secalis</name>
    <name type="common">Barley scald fungus</name>
    <dbReference type="NCBI Taxonomy" id="38038"/>
    <lineage>
        <taxon>Eukaryota</taxon>
        <taxon>Fungi</taxon>
        <taxon>Dikarya</taxon>
        <taxon>Ascomycota</taxon>
        <taxon>Pezizomycotina</taxon>
        <taxon>Leotiomycetes</taxon>
        <taxon>Helotiales</taxon>
        <taxon>Ploettnerulaceae</taxon>
        <taxon>Rhynchosporium</taxon>
    </lineage>
</organism>
<accession>A0A1E1MUX3</accession>